<comment type="caution">
    <text evidence="3">The sequence shown here is derived from an EMBL/GenBank/DDBJ whole genome shotgun (WGS) entry which is preliminary data.</text>
</comment>
<organism evidence="3">
    <name type="scientific">bioreactor metagenome</name>
    <dbReference type="NCBI Taxonomy" id="1076179"/>
    <lineage>
        <taxon>unclassified sequences</taxon>
        <taxon>metagenomes</taxon>
        <taxon>ecological metagenomes</taxon>
    </lineage>
</organism>
<protein>
    <recommendedName>
        <fullName evidence="2">Glycosyltransferase 2-like domain-containing protein</fullName>
    </recommendedName>
</protein>
<dbReference type="Gene3D" id="3.90.550.10">
    <property type="entry name" value="Spore Coat Polysaccharide Biosynthesis Protein SpsA, Chain A"/>
    <property type="match status" value="1"/>
</dbReference>
<name>A0A644WKM8_9ZZZZ</name>
<evidence type="ECO:0000256" key="1">
    <source>
        <dbReference type="SAM" id="Phobius"/>
    </source>
</evidence>
<dbReference type="Pfam" id="PF00535">
    <property type="entry name" value="Glycos_transf_2"/>
    <property type="match status" value="1"/>
</dbReference>
<dbReference type="InterPro" id="IPR001173">
    <property type="entry name" value="Glyco_trans_2-like"/>
</dbReference>
<sequence length="158" mass="17758">MYFSYIASVIMVSLALYGGWLLLRDLWDMFIEPQLAELPSASFLIIVQDCEQEIEGLLCFLISQLERYDSDCDIVVVDNYSGDLTPSILARLADAHPVLQVIRVPYGRRPVAEGMPLCRGGVVHVLEIGKRLSGEEFMMAVGSLLERDKREVAVVRHD</sequence>
<proteinExistence type="predicted"/>
<dbReference type="InterPro" id="IPR029044">
    <property type="entry name" value="Nucleotide-diphossugar_trans"/>
</dbReference>
<dbReference type="EMBL" id="VSSQ01001039">
    <property type="protein sequence ID" value="MPM04435.1"/>
    <property type="molecule type" value="Genomic_DNA"/>
</dbReference>
<reference evidence="3" key="1">
    <citation type="submission" date="2019-08" db="EMBL/GenBank/DDBJ databases">
        <authorList>
            <person name="Kucharzyk K."/>
            <person name="Murdoch R.W."/>
            <person name="Higgins S."/>
            <person name="Loffler F."/>
        </authorList>
    </citation>
    <scope>NUCLEOTIDE SEQUENCE</scope>
</reference>
<dbReference type="AlphaFoldDB" id="A0A644WKM8"/>
<feature type="domain" description="Glycosyltransferase 2-like" evidence="2">
    <location>
        <begin position="42"/>
        <end position="109"/>
    </location>
</feature>
<accession>A0A644WKM8</accession>
<keyword evidence="1" id="KW-0812">Transmembrane</keyword>
<dbReference type="SUPFAM" id="SSF53448">
    <property type="entry name" value="Nucleotide-diphospho-sugar transferases"/>
    <property type="match status" value="1"/>
</dbReference>
<keyword evidence="1" id="KW-1133">Transmembrane helix</keyword>
<evidence type="ECO:0000313" key="3">
    <source>
        <dbReference type="EMBL" id="MPM04435.1"/>
    </source>
</evidence>
<gene>
    <name evidence="3" type="ORF">SDC9_50712</name>
</gene>
<keyword evidence="1" id="KW-0472">Membrane</keyword>
<evidence type="ECO:0000259" key="2">
    <source>
        <dbReference type="Pfam" id="PF00535"/>
    </source>
</evidence>
<feature type="transmembrane region" description="Helical" evidence="1">
    <location>
        <begin position="6"/>
        <end position="23"/>
    </location>
</feature>